<dbReference type="GO" id="GO:0005634">
    <property type="term" value="C:nucleus"/>
    <property type="evidence" value="ECO:0007669"/>
    <property type="project" value="TreeGrafter"/>
</dbReference>
<dbReference type="GO" id="GO:0016192">
    <property type="term" value="P:vesicle-mediated transport"/>
    <property type="evidence" value="ECO:0007669"/>
    <property type="project" value="TreeGrafter"/>
</dbReference>
<dbReference type="PIRSF" id="PIRSF037514">
    <property type="entry name" value="Rab_ger_ger_transf_A_fun"/>
    <property type="match status" value="1"/>
</dbReference>
<name>A0AAV5RJK8_STABA</name>
<feature type="compositionally biased region" description="Basic and acidic residues" evidence="3">
    <location>
        <begin position="625"/>
        <end position="635"/>
    </location>
</feature>
<feature type="region of interest" description="Disordered" evidence="3">
    <location>
        <begin position="600"/>
        <end position="635"/>
    </location>
</feature>
<dbReference type="Gene3D" id="3.30.519.10">
    <property type="entry name" value="Guanine Nucleotide Dissociation Inhibitor, domain 2"/>
    <property type="match status" value="1"/>
</dbReference>
<evidence type="ECO:0000313" key="4">
    <source>
        <dbReference type="EMBL" id="GMM51252.1"/>
    </source>
</evidence>
<dbReference type="PANTHER" id="PTHR11787">
    <property type="entry name" value="RAB GDP-DISSOCIATION INHIBITOR"/>
    <property type="match status" value="1"/>
</dbReference>
<dbReference type="GO" id="GO:0005092">
    <property type="term" value="F:GDP-dissociation inhibitor activity"/>
    <property type="evidence" value="ECO:0007669"/>
    <property type="project" value="UniProtKB-UniRule"/>
</dbReference>
<comment type="similarity">
    <text evidence="1 2">Belongs to the Rab GDI family.</text>
</comment>
<dbReference type="InterPro" id="IPR018203">
    <property type="entry name" value="GDP_dissociation_inhibitor"/>
</dbReference>
<dbReference type="SUPFAM" id="SSF51905">
    <property type="entry name" value="FAD/NAD(P)-binding domain"/>
    <property type="match status" value="1"/>
</dbReference>
<dbReference type="AlphaFoldDB" id="A0AAV5RJK8"/>
<sequence length="635" mass="69735">MSSYSAREATRRGSVVPPLAGVDRPVIDTVPSKCDVLICGTGLAESILAAALAWQGTNVLHIDAHNVYGDSNMCLSSKDLTTWIETVANGSEPTGMNAQFYVSAPGNSSSRAQRFLFDMSPHVMFVKSDMLDLLIKSRVAKYLDFKGLSQFHTYESDSFEKVTGNKEQIFTDQSLSLKTKRKLMKFIKFVLEWTIEENEFRALSNIPISLYLEKEFELEKAQIVELVIAIGLCDHLDVSASYALPKIRRYLLSLDVYGSFPAMYSMYGSSGELAQGFCRSAAVAGATYKLGVQLTGWDEQSNIATLSDGSKVQVAEKAFLSPTQPSPLRPLVNVDQFADEDINQNVPQGDGSGDLGSKNKNANTIYNSFDNLQRLKGTKYAANPYSSAYRGITSRMVAVVTNECKEWFKDGESAAIVVFPPGSLSTNNEYAVQTIVYGPGAGIVPEGFSCWYLNTHNPDKQKARDDLNDALSKLESSILRESNLGHLIGSLSGEDIAYKHGAAVVSSVRLGESMQNFVPQKRLNYLFKLAYTSPTSKGRKFNKVELQPVLPGSDTLLSTLFAPGEISYDGIVSQARKLYESVVGSDDDFFDVDFEDDEETEALDPLEPIDPIDSMKDTVSGSPDHPAEEVMHMEL</sequence>
<reference evidence="4 5" key="1">
    <citation type="journal article" date="2023" name="Elife">
        <title>Identification of key yeast species and microbe-microbe interactions impacting larval growth of Drosophila in the wild.</title>
        <authorList>
            <person name="Mure A."/>
            <person name="Sugiura Y."/>
            <person name="Maeda R."/>
            <person name="Honda K."/>
            <person name="Sakurai N."/>
            <person name="Takahashi Y."/>
            <person name="Watada M."/>
            <person name="Katoh T."/>
            <person name="Gotoh A."/>
            <person name="Gotoh Y."/>
            <person name="Taniguchi I."/>
            <person name="Nakamura K."/>
            <person name="Hayashi T."/>
            <person name="Katayama T."/>
            <person name="Uemura T."/>
            <person name="Hattori Y."/>
        </authorList>
    </citation>
    <scope>NUCLEOTIDE SEQUENCE [LARGE SCALE GENOMIC DNA]</scope>
    <source>
        <strain evidence="4 5">SB-73</strain>
    </source>
</reference>
<dbReference type="Proteomes" id="UP001362899">
    <property type="component" value="Unassembled WGS sequence"/>
</dbReference>
<dbReference type="PRINTS" id="PR00891">
    <property type="entry name" value="RABGDIREP"/>
</dbReference>
<dbReference type="PRINTS" id="PR00894">
    <property type="entry name" value="YEASTMRS6P"/>
</dbReference>
<dbReference type="Gene3D" id="3.50.50.60">
    <property type="entry name" value="FAD/NAD(P)-binding domain"/>
    <property type="match status" value="2"/>
</dbReference>
<dbReference type="Pfam" id="PF00996">
    <property type="entry name" value="GDI"/>
    <property type="match status" value="1"/>
</dbReference>
<dbReference type="InterPro" id="IPR036188">
    <property type="entry name" value="FAD/NAD-bd_sf"/>
</dbReference>
<dbReference type="InterPro" id="IPR017230">
    <property type="entry name" value="Mrs6"/>
</dbReference>
<organism evidence="4 5">
    <name type="scientific">Starmerella bacillaris</name>
    <name type="common">Yeast</name>
    <name type="synonym">Candida zemplinina</name>
    <dbReference type="NCBI Taxonomy" id="1247836"/>
    <lineage>
        <taxon>Eukaryota</taxon>
        <taxon>Fungi</taxon>
        <taxon>Dikarya</taxon>
        <taxon>Ascomycota</taxon>
        <taxon>Saccharomycotina</taxon>
        <taxon>Dipodascomycetes</taxon>
        <taxon>Dipodascales</taxon>
        <taxon>Trichomonascaceae</taxon>
        <taxon>Starmerella</taxon>
    </lineage>
</organism>
<dbReference type="EMBL" id="BTGC01000003">
    <property type="protein sequence ID" value="GMM51252.1"/>
    <property type="molecule type" value="Genomic_DNA"/>
</dbReference>
<accession>A0AAV5RJK8</accession>
<gene>
    <name evidence="4" type="ORF">DASB73_022100</name>
</gene>
<dbReference type="SUPFAM" id="SSF54373">
    <property type="entry name" value="FAD-linked reductases, C-terminal domain"/>
    <property type="match status" value="1"/>
</dbReference>
<dbReference type="GO" id="GO:0005829">
    <property type="term" value="C:cytosol"/>
    <property type="evidence" value="ECO:0007669"/>
    <property type="project" value="TreeGrafter"/>
</dbReference>
<evidence type="ECO:0000256" key="2">
    <source>
        <dbReference type="PIRNR" id="PIRNR037514"/>
    </source>
</evidence>
<evidence type="ECO:0000256" key="3">
    <source>
        <dbReference type="SAM" id="MobiDB-lite"/>
    </source>
</evidence>
<proteinExistence type="inferred from homology"/>
<keyword evidence="5" id="KW-1185">Reference proteome</keyword>
<dbReference type="PANTHER" id="PTHR11787:SF4">
    <property type="entry name" value="CHM, RAB ESCORT PROTEIN 1"/>
    <property type="match status" value="1"/>
</dbReference>
<evidence type="ECO:0000256" key="1">
    <source>
        <dbReference type="ARBA" id="ARBA00005593"/>
    </source>
</evidence>
<dbReference type="GO" id="GO:0007264">
    <property type="term" value="P:small GTPase-mediated signal transduction"/>
    <property type="evidence" value="ECO:0007669"/>
    <property type="project" value="UniProtKB-UniRule"/>
</dbReference>
<dbReference type="GO" id="GO:0005968">
    <property type="term" value="C:Rab-protein geranylgeranyltransferase complex"/>
    <property type="evidence" value="ECO:0007669"/>
    <property type="project" value="TreeGrafter"/>
</dbReference>
<evidence type="ECO:0000313" key="5">
    <source>
        <dbReference type="Proteomes" id="UP001362899"/>
    </source>
</evidence>
<protein>
    <recommendedName>
        <fullName evidence="2">Rab proteins geranylgeranyltransferase</fullName>
    </recommendedName>
</protein>
<comment type="caution">
    <text evidence="4">The sequence shown here is derived from an EMBL/GenBank/DDBJ whole genome shotgun (WGS) entry which is preliminary data.</text>
</comment>